<dbReference type="Pfam" id="PF13561">
    <property type="entry name" value="adh_short_C2"/>
    <property type="match status" value="1"/>
</dbReference>
<evidence type="ECO:0000313" key="2">
    <source>
        <dbReference type="EMBL" id="NVI48389.1"/>
    </source>
</evidence>
<evidence type="ECO:0000313" key="3">
    <source>
        <dbReference type="EMBL" id="WXC78372.1"/>
    </source>
</evidence>
<reference evidence="3" key="2">
    <citation type="journal article" date="2021" name="Int. J. Syst. Evol. Microbiol.">
        <title>Bradyrhizobium septentrionale sp. nov. (sv. septentrionale) and Bradyrhizobium quebecense sp. nov. (sv. septentrionale) associated with legumes native to Canada possess rearranged symbiosis genes and numerous insertion sequences.</title>
        <authorList>
            <person name="Bromfield E.S.P."/>
            <person name="Cloutier S."/>
        </authorList>
    </citation>
    <scope>NUCLEOTIDE SEQUENCE</scope>
    <source>
        <strain evidence="3">5S5</strain>
    </source>
</reference>
<dbReference type="PANTHER" id="PTHR42760:SF135">
    <property type="entry name" value="BLL7886 PROTEIN"/>
    <property type="match status" value="1"/>
</dbReference>
<comment type="similarity">
    <text evidence="1">Belongs to the short-chain dehydrogenases/reductases (SDR) family.</text>
</comment>
<dbReference type="InterPro" id="IPR002347">
    <property type="entry name" value="SDR_fam"/>
</dbReference>
<dbReference type="PANTHER" id="PTHR42760">
    <property type="entry name" value="SHORT-CHAIN DEHYDROGENASES/REDUCTASES FAMILY MEMBER"/>
    <property type="match status" value="1"/>
</dbReference>
<reference evidence="2" key="1">
    <citation type="submission" date="2020-06" db="EMBL/GenBank/DDBJ databases">
        <title>Whole Genome Sequence of Bradyrhizobium sp. Strain 1S1.</title>
        <authorList>
            <person name="Bromfield E.S.P."/>
            <person name="Cloutier S."/>
        </authorList>
    </citation>
    <scope>NUCLEOTIDE SEQUENCE [LARGE SCALE GENOMIC DNA]</scope>
    <source>
        <strain evidence="2">1S1</strain>
    </source>
</reference>
<dbReference type="EMBL" id="CP147711">
    <property type="protein sequence ID" value="WXC78372.1"/>
    <property type="molecule type" value="Genomic_DNA"/>
</dbReference>
<dbReference type="Proteomes" id="UP001432046">
    <property type="component" value="Chromosome"/>
</dbReference>
<dbReference type="SUPFAM" id="SSF51735">
    <property type="entry name" value="NAD(P)-binding Rossmann-fold domains"/>
    <property type="match status" value="1"/>
</dbReference>
<accession>A0A974A5G3</accession>
<gene>
    <name evidence="2" type="ORF">HAP48_037160</name>
    <name evidence="3" type="ORF">WDK88_34025</name>
</gene>
<dbReference type="EMBL" id="JAAOLE020000001">
    <property type="protein sequence ID" value="NVI48389.1"/>
    <property type="molecule type" value="Genomic_DNA"/>
</dbReference>
<dbReference type="RefSeq" id="WP_166214443.1">
    <property type="nucleotide sequence ID" value="NZ_CP088285.1"/>
</dbReference>
<dbReference type="PRINTS" id="PR00080">
    <property type="entry name" value="SDRFAMILY"/>
</dbReference>
<dbReference type="AlphaFoldDB" id="A0A974A5G3"/>
<sequence>MALLDYHIAVITGAGSGIGRAIALGYGREGARVVLLDMNGDAAAEAAREIRSAGGKAESFALDVTDRDACVAIAKQVADKVGAVSILVNNAGIARRNGMLGTDEAVIKDWEDIISINLTGVFNVTHSFLAPLRKNKGRIVNIGSIQSFVHLRTPSSPAYTASKHGVLGFTKALAAELGKEGVRVNAIGPGFIETPLNEKVRATNPDLVKVFMDHTPLGRAGKPEDIVGPAIFLASDLSAYVSGSIVMVDGGYRTL</sequence>
<keyword evidence="4" id="KW-1185">Reference proteome</keyword>
<name>A0A974A5G3_9BRAD</name>
<dbReference type="GO" id="GO:0016616">
    <property type="term" value="F:oxidoreductase activity, acting on the CH-OH group of donors, NAD or NADP as acceptor"/>
    <property type="evidence" value="ECO:0007669"/>
    <property type="project" value="TreeGrafter"/>
</dbReference>
<proteinExistence type="inferred from homology"/>
<dbReference type="PRINTS" id="PR00081">
    <property type="entry name" value="GDHRDH"/>
</dbReference>
<reference evidence="3" key="3">
    <citation type="submission" date="2024-03" db="EMBL/GenBank/DDBJ databases">
        <authorList>
            <person name="Bromfield E.S.P."/>
            <person name="Cloutier S."/>
        </authorList>
    </citation>
    <scope>NUCLEOTIDE SEQUENCE</scope>
    <source>
        <strain evidence="3">5S5</strain>
    </source>
</reference>
<protein>
    <submittedName>
        <fullName evidence="2">SDR family oxidoreductase</fullName>
    </submittedName>
</protein>
<evidence type="ECO:0000313" key="4">
    <source>
        <dbReference type="Proteomes" id="UP001432046"/>
    </source>
</evidence>
<organism evidence="2">
    <name type="scientific">Bradyrhizobium septentrionale</name>
    <dbReference type="NCBI Taxonomy" id="1404411"/>
    <lineage>
        <taxon>Bacteria</taxon>
        <taxon>Pseudomonadati</taxon>
        <taxon>Pseudomonadota</taxon>
        <taxon>Alphaproteobacteria</taxon>
        <taxon>Hyphomicrobiales</taxon>
        <taxon>Nitrobacteraceae</taxon>
        <taxon>Bradyrhizobium</taxon>
    </lineage>
</organism>
<evidence type="ECO:0000256" key="1">
    <source>
        <dbReference type="ARBA" id="ARBA00006484"/>
    </source>
</evidence>
<dbReference type="GO" id="GO:0030497">
    <property type="term" value="P:fatty acid elongation"/>
    <property type="evidence" value="ECO:0007669"/>
    <property type="project" value="TreeGrafter"/>
</dbReference>
<dbReference type="Gene3D" id="3.40.50.720">
    <property type="entry name" value="NAD(P)-binding Rossmann-like Domain"/>
    <property type="match status" value="1"/>
</dbReference>
<dbReference type="FunFam" id="3.40.50.720:FF:000084">
    <property type="entry name" value="Short-chain dehydrogenase reductase"/>
    <property type="match status" value="1"/>
</dbReference>
<dbReference type="InterPro" id="IPR036291">
    <property type="entry name" value="NAD(P)-bd_dom_sf"/>
</dbReference>